<dbReference type="PANTHER" id="PTHR38440">
    <property type="entry name" value="UPF0398 PROTEIN YPSA"/>
    <property type="match status" value="1"/>
</dbReference>
<comment type="caution">
    <text evidence="1">The sequence shown here is derived from an EMBL/GenBank/DDBJ whole genome shotgun (WGS) entry which is preliminary data.</text>
</comment>
<protein>
    <recommendedName>
        <fullName evidence="3">DUF1273 family protein</fullName>
    </recommendedName>
</protein>
<evidence type="ECO:0000313" key="1">
    <source>
        <dbReference type="EMBL" id="KOG89589.1"/>
    </source>
</evidence>
<accession>A0ABR5J8A4</accession>
<dbReference type="SUPFAM" id="SSF102405">
    <property type="entry name" value="MCP/YpsA-like"/>
    <property type="match status" value="1"/>
</dbReference>
<dbReference type="Gene3D" id="3.40.50.450">
    <property type="match status" value="1"/>
</dbReference>
<gene>
    <name evidence="1" type="ORF">ADK38_13440</name>
</gene>
<organism evidence="1 2">
    <name type="scientific">Streptomyces varsoviensis</name>
    <dbReference type="NCBI Taxonomy" id="67373"/>
    <lineage>
        <taxon>Bacteria</taxon>
        <taxon>Bacillati</taxon>
        <taxon>Actinomycetota</taxon>
        <taxon>Actinomycetes</taxon>
        <taxon>Kitasatosporales</taxon>
        <taxon>Streptomycetaceae</taxon>
        <taxon>Streptomyces</taxon>
    </lineage>
</organism>
<name>A0ABR5J8A4_9ACTN</name>
<evidence type="ECO:0008006" key="3">
    <source>
        <dbReference type="Google" id="ProtNLM"/>
    </source>
</evidence>
<keyword evidence="2" id="KW-1185">Reference proteome</keyword>
<dbReference type="PANTHER" id="PTHR38440:SF1">
    <property type="entry name" value="UPF0398 PROTEIN SPR0331"/>
    <property type="match status" value="1"/>
</dbReference>
<reference evidence="1 2" key="1">
    <citation type="submission" date="2015-07" db="EMBL/GenBank/DDBJ databases">
        <authorList>
            <person name="Ju K.-S."/>
            <person name="Doroghazi J.R."/>
            <person name="Metcalf W.W."/>
        </authorList>
    </citation>
    <scope>NUCLEOTIDE SEQUENCE [LARGE SCALE GENOMIC DNA]</scope>
    <source>
        <strain evidence="1 2">NRRL B-3589</strain>
    </source>
</reference>
<dbReference type="Proteomes" id="UP000037020">
    <property type="component" value="Unassembled WGS sequence"/>
</dbReference>
<dbReference type="RefSeq" id="WP_030876343.1">
    <property type="nucleotide sequence ID" value="NZ_JBIRHZ010000001.1"/>
</dbReference>
<dbReference type="EMBL" id="LGUT01001127">
    <property type="protein sequence ID" value="KOG89589.1"/>
    <property type="molecule type" value="Genomic_DNA"/>
</dbReference>
<sequence>MTVIAVTGHMDLTADTAEAVRTALRQLLEAYPAGSLVGISCIARGSDSLFAEAVLQAGGRLVVVLPSRDYRESKVKRDHADLFDRLVKSANEVLTMPYDSANREAYEAANRQMLSRADRLVAVWDGTPPGGKGGGTADVVVEAREMGLPVDVVWPTGASRESRRDHGTRP</sequence>
<proteinExistence type="predicted"/>
<dbReference type="InterPro" id="IPR010697">
    <property type="entry name" value="YspA"/>
</dbReference>
<evidence type="ECO:0000313" key="2">
    <source>
        <dbReference type="Proteomes" id="UP000037020"/>
    </source>
</evidence>